<proteinExistence type="predicted"/>
<evidence type="ECO:0000313" key="2">
    <source>
        <dbReference type="EMBL" id="CAG7734062.1"/>
    </source>
</evidence>
<comment type="caution">
    <text evidence="2">The sequence shown here is derived from an EMBL/GenBank/DDBJ whole genome shotgun (WGS) entry which is preliminary data.</text>
</comment>
<sequence length="78" mass="9060">MLQRFLLAALFLTVAGLYWMTVRPPIQCTLDPQSDELQNELASQKEFQCTPISESVHESDPFQQERTWYDLVVNQNIS</sequence>
<evidence type="ECO:0008006" key="4">
    <source>
        <dbReference type="Google" id="ProtNLM"/>
    </source>
</evidence>
<name>A0A8J2KCX0_9HEXA</name>
<keyword evidence="3" id="KW-1185">Reference proteome</keyword>
<dbReference type="EMBL" id="CAJVCH010261994">
    <property type="protein sequence ID" value="CAG7734062.1"/>
    <property type="molecule type" value="Genomic_DNA"/>
</dbReference>
<reference evidence="2" key="1">
    <citation type="submission" date="2021-06" db="EMBL/GenBank/DDBJ databases">
        <authorList>
            <person name="Hodson N. C."/>
            <person name="Mongue J. A."/>
            <person name="Jaron S. K."/>
        </authorList>
    </citation>
    <scope>NUCLEOTIDE SEQUENCE</scope>
</reference>
<feature type="chain" id="PRO_5035186986" description="Secreted protein" evidence="1">
    <location>
        <begin position="17"/>
        <end position="78"/>
    </location>
</feature>
<protein>
    <recommendedName>
        <fullName evidence="4">Secreted protein</fullName>
    </recommendedName>
</protein>
<feature type="signal peptide" evidence="1">
    <location>
        <begin position="1"/>
        <end position="16"/>
    </location>
</feature>
<keyword evidence="1" id="KW-0732">Signal</keyword>
<evidence type="ECO:0000313" key="3">
    <source>
        <dbReference type="Proteomes" id="UP000708208"/>
    </source>
</evidence>
<dbReference type="AlphaFoldDB" id="A0A8J2KCX0"/>
<gene>
    <name evidence="2" type="ORF">AFUS01_LOCUS22469</name>
</gene>
<dbReference type="Proteomes" id="UP000708208">
    <property type="component" value="Unassembled WGS sequence"/>
</dbReference>
<evidence type="ECO:0000256" key="1">
    <source>
        <dbReference type="SAM" id="SignalP"/>
    </source>
</evidence>
<organism evidence="2 3">
    <name type="scientific">Allacma fusca</name>
    <dbReference type="NCBI Taxonomy" id="39272"/>
    <lineage>
        <taxon>Eukaryota</taxon>
        <taxon>Metazoa</taxon>
        <taxon>Ecdysozoa</taxon>
        <taxon>Arthropoda</taxon>
        <taxon>Hexapoda</taxon>
        <taxon>Collembola</taxon>
        <taxon>Symphypleona</taxon>
        <taxon>Sminthuridae</taxon>
        <taxon>Allacma</taxon>
    </lineage>
</organism>
<accession>A0A8J2KCX0</accession>